<evidence type="ECO:0000313" key="3">
    <source>
        <dbReference type="Proteomes" id="UP001066276"/>
    </source>
</evidence>
<reference evidence="2" key="1">
    <citation type="journal article" date="2022" name="bioRxiv">
        <title>Sequencing and chromosome-scale assembly of the giantPleurodeles waltlgenome.</title>
        <authorList>
            <person name="Brown T."/>
            <person name="Elewa A."/>
            <person name="Iarovenko S."/>
            <person name="Subramanian E."/>
            <person name="Araus A.J."/>
            <person name="Petzold A."/>
            <person name="Susuki M."/>
            <person name="Suzuki K.-i.T."/>
            <person name="Hayashi T."/>
            <person name="Toyoda A."/>
            <person name="Oliveira C."/>
            <person name="Osipova E."/>
            <person name="Leigh N.D."/>
            <person name="Simon A."/>
            <person name="Yun M.H."/>
        </authorList>
    </citation>
    <scope>NUCLEOTIDE SEQUENCE</scope>
    <source>
        <strain evidence="2">20211129_DDA</strain>
        <tissue evidence="2">Liver</tissue>
    </source>
</reference>
<gene>
    <name evidence="2" type="ORF">NDU88_000892</name>
</gene>
<accession>A0AAV7TH64</accession>
<keyword evidence="3" id="KW-1185">Reference proteome</keyword>
<proteinExistence type="predicted"/>
<evidence type="ECO:0000256" key="1">
    <source>
        <dbReference type="SAM" id="MobiDB-lite"/>
    </source>
</evidence>
<dbReference type="Proteomes" id="UP001066276">
    <property type="component" value="Chromosome 3_2"/>
</dbReference>
<protein>
    <submittedName>
        <fullName evidence="2">Uncharacterized protein</fullName>
    </submittedName>
</protein>
<comment type="caution">
    <text evidence="2">The sequence shown here is derived from an EMBL/GenBank/DDBJ whole genome shotgun (WGS) entry which is preliminary data.</text>
</comment>
<dbReference type="AlphaFoldDB" id="A0AAV7TH64"/>
<name>A0AAV7TH64_PLEWA</name>
<organism evidence="2 3">
    <name type="scientific">Pleurodeles waltl</name>
    <name type="common">Iberian ribbed newt</name>
    <dbReference type="NCBI Taxonomy" id="8319"/>
    <lineage>
        <taxon>Eukaryota</taxon>
        <taxon>Metazoa</taxon>
        <taxon>Chordata</taxon>
        <taxon>Craniata</taxon>
        <taxon>Vertebrata</taxon>
        <taxon>Euteleostomi</taxon>
        <taxon>Amphibia</taxon>
        <taxon>Batrachia</taxon>
        <taxon>Caudata</taxon>
        <taxon>Salamandroidea</taxon>
        <taxon>Salamandridae</taxon>
        <taxon>Pleurodelinae</taxon>
        <taxon>Pleurodeles</taxon>
    </lineage>
</organism>
<sequence length="83" mass="9140">MAGLPRSGSPRPSLCLPAPEATAPGEPYGLMAWPSGRSDNSEHLVTLHVFLWHVRMARLSRKSLMRARFLKPARAPGGRVHSR</sequence>
<dbReference type="EMBL" id="JANPWB010000006">
    <property type="protein sequence ID" value="KAJ1175605.1"/>
    <property type="molecule type" value="Genomic_DNA"/>
</dbReference>
<evidence type="ECO:0000313" key="2">
    <source>
        <dbReference type="EMBL" id="KAJ1175605.1"/>
    </source>
</evidence>
<feature type="region of interest" description="Disordered" evidence="1">
    <location>
        <begin position="1"/>
        <end position="20"/>
    </location>
</feature>